<dbReference type="AlphaFoldDB" id="A0A1B8TRA5"/>
<sequence>MIKYIIVDDEHIAHDIVKNYCDLLSNFKLMKNCYDAIEALEYLNSNAVDLIFLDINMPKLKGFDFLKSLSNPPKIIVTTAYKEFAIEGFELNVVDYLLKPFSFKRFVKAVHKVNIKTKNDVLPSSSENKSETIFLKSDKKQFQVKLATILFVEAYGNYCKVVIESETITVREKISEFLEKLSKVDFLQVHKSFIIAKKHINIIEGNRIKINSYFVPVGKTYKENLNSLLNQKPDFN</sequence>
<gene>
    <name evidence="4" type="ORF">LPB3_15405</name>
</gene>
<dbReference type="Proteomes" id="UP000092584">
    <property type="component" value="Unassembled WGS sequence"/>
</dbReference>
<dbReference type="InterPro" id="IPR007492">
    <property type="entry name" value="LytTR_DNA-bd_dom"/>
</dbReference>
<reference evidence="5" key="1">
    <citation type="submission" date="2016-02" db="EMBL/GenBank/DDBJ databases">
        <authorList>
            <person name="Shin S.-K."/>
            <person name="Yi H."/>
            <person name="Kim E."/>
        </authorList>
    </citation>
    <scope>NUCLEOTIDE SEQUENCE [LARGE SCALE GENOMIC DNA]</scope>
    <source>
        <strain evidence="5">LPB0003</strain>
    </source>
</reference>
<protein>
    <submittedName>
        <fullName evidence="4">Two-component system response regulator</fullName>
    </submittedName>
</protein>
<proteinExistence type="predicted"/>
<dbReference type="EMBL" id="LSFM01000025">
    <property type="protein sequence ID" value="OBY62159.1"/>
    <property type="molecule type" value="Genomic_DNA"/>
</dbReference>
<dbReference type="Gene3D" id="3.40.50.2300">
    <property type="match status" value="1"/>
</dbReference>
<dbReference type="InterPro" id="IPR011006">
    <property type="entry name" value="CheY-like_superfamily"/>
</dbReference>
<dbReference type="InterPro" id="IPR001789">
    <property type="entry name" value="Sig_transdc_resp-reg_receiver"/>
</dbReference>
<dbReference type="OrthoDB" id="2168082at2"/>
<keyword evidence="5" id="KW-1185">Reference proteome</keyword>
<comment type="caution">
    <text evidence="4">The sequence shown here is derived from an EMBL/GenBank/DDBJ whole genome shotgun (WGS) entry which is preliminary data.</text>
</comment>
<dbReference type="InterPro" id="IPR051271">
    <property type="entry name" value="2C-system_Tx_regulators"/>
</dbReference>
<dbReference type="SUPFAM" id="SSF52172">
    <property type="entry name" value="CheY-like"/>
    <property type="match status" value="1"/>
</dbReference>
<dbReference type="PROSITE" id="PS50930">
    <property type="entry name" value="HTH_LYTTR"/>
    <property type="match status" value="1"/>
</dbReference>
<dbReference type="KEGG" id="pob:LPB03_13900"/>
<dbReference type="Pfam" id="PF04397">
    <property type="entry name" value="LytTR"/>
    <property type="match status" value="1"/>
</dbReference>
<dbReference type="PANTHER" id="PTHR45526:SF1">
    <property type="entry name" value="TRANSCRIPTIONAL REGULATORY PROTEIN DCUR-RELATED"/>
    <property type="match status" value="1"/>
</dbReference>
<evidence type="ECO:0000313" key="4">
    <source>
        <dbReference type="EMBL" id="OBY62159.1"/>
    </source>
</evidence>
<feature type="modified residue" description="4-aspartylphosphate" evidence="1">
    <location>
        <position position="54"/>
    </location>
</feature>
<dbReference type="GO" id="GO:0003677">
    <property type="term" value="F:DNA binding"/>
    <property type="evidence" value="ECO:0007669"/>
    <property type="project" value="InterPro"/>
</dbReference>
<accession>A0A1B8TRA5</accession>
<dbReference type="STRING" id="1774273.LPB03_13900"/>
<dbReference type="PANTHER" id="PTHR45526">
    <property type="entry name" value="TRANSCRIPTIONAL REGULATORY PROTEIN DPIA"/>
    <property type="match status" value="1"/>
</dbReference>
<feature type="domain" description="HTH LytTR-type" evidence="3">
    <location>
        <begin position="133"/>
        <end position="231"/>
    </location>
</feature>
<name>A0A1B8TRA5_9FLAO</name>
<evidence type="ECO:0000256" key="1">
    <source>
        <dbReference type="PROSITE-ProRule" id="PRU00169"/>
    </source>
</evidence>
<dbReference type="Pfam" id="PF00072">
    <property type="entry name" value="Response_reg"/>
    <property type="match status" value="1"/>
</dbReference>
<dbReference type="Gene3D" id="2.40.50.1020">
    <property type="entry name" value="LytTr DNA-binding domain"/>
    <property type="match status" value="1"/>
</dbReference>
<organism evidence="4 5">
    <name type="scientific">Polaribacter vadi</name>
    <dbReference type="NCBI Taxonomy" id="1774273"/>
    <lineage>
        <taxon>Bacteria</taxon>
        <taxon>Pseudomonadati</taxon>
        <taxon>Bacteroidota</taxon>
        <taxon>Flavobacteriia</taxon>
        <taxon>Flavobacteriales</taxon>
        <taxon>Flavobacteriaceae</taxon>
    </lineage>
</organism>
<evidence type="ECO:0000313" key="5">
    <source>
        <dbReference type="Proteomes" id="UP000092584"/>
    </source>
</evidence>
<dbReference type="RefSeq" id="WP_065320511.1">
    <property type="nucleotide sequence ID" value="NZ_CP017477.1"/>
</dbReference>
<dbReference type="SMART" id="SM00448">
    <property type="entry name" value="REC"/>
    <property type="match status" value="1"/>
</dbReference>
<evidence type="ECO:0000259" key="2">
    <source>
        <dbReference type="PROSITE" id="PS50110"/>
    </source>
</evidence>
<keyword evidence="1" id="KW-0597">Phosphoprotein</keyword>
<dbReference type="GO" id="GO:0000156">
    <property type="term" value="F:phosphorelay response regulator activity"/>
    <property type="evidence" value="ECO:0007669"/>
    <property type="project" value="TreeGrafter"/>
</dbReference>
<dbReference type="SMART" id="SM00850">
    <property type="entry name" value="LytTR"/>
    <property type="match status" value="1"/>
</dbReference>
<evidence type="ECO:0000259" key="3">
    <source>
        <dbReference type="PROSITE" id="PS50930"/>
    </source>
</evidence>
<feature type="domain" description="Response regulatory" evidence="2">
    <location>
        <begin position="3"/>
        <end position="114"/>
    </location>
</feature>
<dbReference type="PROSITE" id="PS50110">
    <property type="entry name" value="RESPONSE_REGULATORY"/>
    <property type="match status" value="1"/>
</dbReference>